<feature type="domain" description="Carbohydrate kinase PfkB" evidence="4">
    <location>
        <begin position="51"/>
        <end position="313"/>
    </location>
</feature>
<evidence type="ECO:0000259" key="4">
    <source>
        <dbReference type="Pfam" id="PF00294"/>
    </source>
</evidence>
<dbReference type="PROSITE" id="PS00584">
    <property type="entry name" value="PFKB_KINASES_2"/>
    <property type="match status" value="1"/>
</dbReference>
<dbReference type="SUPFAM" id="SSF53613">
    <property type="entry name" value="Ribokinase-like"/>
    <property type="match status" value="1"/>
</dbReference>
<evidence type="ECO:0000256" key="3">
    <source>
        <dbReference type="ARBA" id="ARBA00022777"/>
    </source>
</evidence>
<name>A0A9D9N414_9BACT</name>
<dbReference type="Gene3D" id="3.40.1190.20">
    <property type="match status" value="1"/>
</dbReference>
<gene>
    <name evidence="5" type="ORF">IAA73_04100</name>
</gene>
<keyword evidence="2" id="KW-0808">Transferase</keyword>
<dbReference type="Proteomes" id="UP000823641">
    <property type="component" value="Unassembled WGS sequence"/>
</dbReference>
<keyword evidence="3 5" id="KW-0418">Kinase</keyword>
<dbReference type="PANTHER" id="PTHR43320">
    <property type="entry name" value="SUGAR KINASE"/>
    <property type="match status" value="1"/>
</dbReference>
<comment type="caution">
    <text evidence="5">The sequence shown here is derived from an EMBL/GenBank/DDBJ whole genome shotgun (WGS) entry which is preliminary data.</text>
</comment>
<protein>
    <submittedName>
        <fullName evidence="5">Adenosine kinase</fullName>
    </submittedName>
</protein>
<dbReference type="Pfam" id="PF00294">
    <property type="entry name" value="PfkB"/>
    <property type="match status" value="1"/>
</dbReference>
<evidence type="ECO:0000313" key="6">
    <source>
        <dbReference type="Proteomes" id="UP000823641"/>
    </source>
</evidence>
<evidence type="ECO:0000313" key="5">
    <source>
        <dbReference type="EMBL" id="MBO8459499.1"/>
    </source>
</evidence>
<evidence type="ECO:0000256" key="1">
    <source>
        <dbReference type="ARBA" id="ARBA00010688"/>
    </source>
</evidence>
<sequence length="322" mass="34626">MKKIIGMGNALTDVLFQLSDNQALDHFCLPKGSMQLVDANLSQDIKDYLQGYERKMVAGGSAANTINGISCLGGLAAYIGKVGEDEIGDFFVNDTLHNGVKPVIVRSKNPSGNCTVLISPDGERTMCTYLGASCELCAGDLTEKLFADYDILHIEGYLVQSHALIETAVRMAKAQGLLVSIDLASYNVVEEHKEFLLYLIKEYVDIVFANEEEAKALTGASPREALDSIADMCEIAVVKEGAAGSYIKRKDKVWHIGVIPAKCVDTTGAGDLYASGFLFGLSCGFDLQRCGNLGALVSGKIVEVVGPKLPVETWNSIKESIQ</sequence>
<dbReference type="InterPro" id="IPR029056">
    <property type="entry name" value="Ribokinase-like"/>
</dbReference>
<dbReference type="CDD" id="cd01168">
    <property type="entry name" value="adenosine_kinase"/>
    <property type="match status" value="1"/>
</dbReference>
<dbReference type="InterPro" id="IPR052700">
    <property type="entry name" value="Carb_kinase_PfkB-like"/>
</dbReference>
<dbReference type="AlphaFoldDB" id="A0A9D9N414"/>
<evidence type="ECO:0000256" key="2">
    <source>
        <dbReference type="ARBA" id="ARBA00022679"/>
    </source>
</evidence>
<dbReference type="InterPro" id="IPR011611">
    <property type="entry name" value="PfkB_dom"/>
</dbReference>
<dbReference type="PANTHER" id="PTHR43320:SF3">
    <property type="entry name" value="CARBOHYDRATE KINASE PFKB DOMAIN-CONTAINING PROTEIN"/>
    <property type="match status" value="1"/>
</dbReference>
<accession>A0A9D9N414</accession>
<organism evidence="5 6">
    <name type="scientific">Candidatus Gallipaludibacter merdavium</name>
    <dbReference type="NCBI Taxonomy" id="2840839"/>
    <lineage>
        <taxon>Bacteria</taxon>
        <taxon>Pseudomonadati</taxon>
        <taxon>Bacteroidota</taxon>
        <taxon>Bacteroidia</taxon>
        <taxon>Bacteroidales</taxon>
        <taxon>Candidatus Gallipaludibacter</taxon>
    </lineage>
</organism>
<comment type="similarity">
    <text evidence="1">Belongs to the carbohydrate kinase PfkB family.</text>
</comment>
<reference evidence="5" key="2">
    <citation type="journal article" date="2021" name="PeerJ">
        <title>Extensive microbial diversity within the chicken gut microbiome revealed by metagenomics and culture.</title>
        <authorList>
            <person name="Gilroy R."/>
            <person name="Ravi A."/>
            <person name="Getino M."/>
            <person name="Pursley I."/>
            <person name="Horton D.L."/>
            <person name="Alikhan N.F."/>
            <person name="Baker D."/>
            <person name="Gharbi K."/>
            <person name="Hall N."/>
            <person name="Watson M."/>
            <person name="Adriaenssens E.M."/>
            <person name="Foster-Nyarko E."/>
            <person name="Jarju S."/>
            <person name="Secka A."/>
            <person name="Antonio M."/>
            <person name="Oren A."/>
            <person name="Chaudhuri R.R."/>
            <person name="La Ragione R."/>
            <person name="Hildebrand F."/>
            <person name="Pallen M.J."/>
        </authorList>
    </citation>
    <scope>NUCLEOTIDE SEQUENCE</scope>
    <source>
        <strain evidence="5">G3-3990</strain>
    </source>
</reference>
<reference evidence="5" key="1">
    <citation type="submission" date="2020-10" db="EMBL/GenBank/DDBJ databases">
        <authorList>
            <person name="Gilroy R."/>
        </authorList>
    </citation>
    <scope>NUCLEOTIDE SEQUENCE</scope>
    <source>
        <strain evidence="5">G3-3990</strain>
    </source>
</reference>
<dbReference type="InterPro" id="IPR002173">
    <property type="entry name" value="Carboh/pur_kinase_PfkB_CS"/>
</dbReference>
<proteinExistence type="inferred from homology"/>
<dbReference type="EMBL" id="JADIMG010000042">
    <property type="protein sequence ID" value="MBO8459499.1"/>
    <property type="molecule type" value="Genomic_DNA"/>
</dbReference>
<dbReference type="GO" id="GO:0016301">
    <property type="term" value="F:kinase activity"/>
    <property type="evidence" value="ECO:0007669"/>
    <property type="project" value="UniProtKB-KW"/>
</dbReference>